<dbReference type="Proteomes" id="UP000031668">
    <property type="component" value="Unassembled WGS sequence"/>
</dbReference>
<accession>A0A0C2MAX4</accession>
<evidence type="ECO:0000313" key="2">
    <source>
        <dbReference type="Proteomes" id="UP000031668"/>
    </source>
</evidence>
<organism evidence="1 2">
    <name type="scientific">Thelohanellus kitauei</name>
    <name type="common">Myxosporean</name>
    <dbReference type="NCBI Taxonomy" id="669202"/>
    <lineage>
        <taxon>Eukaryota</taxon>
        <taxon>Metazoa</taxon>
        <taxon>Cnidaria</taxon>
        <taxon>Myxozoa</taxon>
        <taxon>Myxosporea</taxon>
        <taxon>Bivalvulida</taxon>
        <taxon>Platysporina</taxon>
        <taxon>Myxobolidae</taxon>
        <taxon>Thelohanellus</taxon>
    </lineage>
</organism>
<comment type="caution">
    <text evidence="1">The sequence shown here is derived from an EMBL/GenBank/DDBJ whole genome shotgun (WGS) entry which is preliminary data.</text>
</comment>
<dbReference type="AlphaFoldDB" id="A0A0C2MAX4"/>
<protein>
    <submittedName>
        <fullName evidence="1">Uncharacterized protein</fullName>
    </submittedName>
</protein>
<name>A0A0C2MAX4_THEKT</name>
<sequence length="99" mass="11900">MIGEQLVTFYVKAEINASYQTDKTNIKDDYKFKTDEMKFNPFSVTTHWISGRGYDQYHLIETDYLNFNFYYEKTNETLALISYDLSFQSTDFKSNLYYK</sequence>
<reference evidence="1 2" key="1">
    <citation type="journal article" date="2014" name="Genome Biol. Evol.">
        <title>The genome of the myxosporean Thelohanellus kitauei shows adaptations to nutrient acquisition within its fish host.</title>
        <authorList>
            <person name="Yang Y."/>
            <person name="Xiong J."/>
            <person name="Zhou Z."/>
            <person name="Huo F."/>
            <person name="Miao W."/>
            <person name="Ran C."/>
            <person name="Liu Y."/>
            <person name="Zhang J."/>
            <person name="Feng J."/>
            <person name="Wang M."/>
            <person name="Wang M."/>
            <person name="Wang L."/>
            <person name="Yao B."/>
        </authorList>
    </citation>
    <scope>NUCLEOTIDE SEQUENCE [LARGE SCALE GENOMIC DNA]</scope>
    <source>
        <strain evidence="1">Wuqing</strain>
    </source>
</reference>
<proteinExistence type="predicted"/>
<gene>
    <name evidence="1" type="ORF">RF11_12490</name>
</gene>
<keyword evidence="2" id="KW-1185">Reference proteome</keyword>
<evidence type="ECO:0000313" key="1">
    <source>
        <dbReference type="EMBL" id="KII64111.1"/>
    </source>
</evidence>
<dbReference type="EMBL" id="JWZT01004436">
    <property type="protein sequence ID" value="KII64111.1"/>
    <property type="molecule type" value="Genomic_DNA"/>
</dbReference>